<accession>A0AAD4WEL2</accession>
<dbReference type="Proteomes" id="UP001054821">
    <property type="component" value="Chromosome 3"/>
</dbReference>
<evidence type="ECO:0000313" key="2">
    <source>
        <dbReference type="EMBL" id="KAI5340756.1"/>
    </source>
</evidence>
<sequence>MGSSVVVGVFVIMLTTAMVSQLPSTSHCLMNKSSSSTASLSNWCINGSTHQYCQQLIIPQEEEDVDQLESEAMNMIMKHLLVVDDSHHEISDEISNRMLLVRYESKLTPQSFLQFKPAVNCGRSRYGKCYPDLRTSLRRDNCKGIYNRGGCRIG</sequence>
<organism evidence="2 3">
    <name type="scientific">Prunus dulcis</name>
    <name type="common">Almond</name>
    <name type="synonym">Amygdalus dulcis</name>
    <dbReference type="NCBI Taxonomy" id="3755"/>
    <lineage>
        <taxon>Eukaryota</taxon>
        <taxon>Viridiplantae</taxon>
        <taxon>Streptophyta</taxon>
        <taxon>Embryophyta</taxon>
        <taxon>Tracheophyta</taxon>
        <taxon>Spermatophyta</taxon>
        <taxon>Magnoliopsida</taxon>
        <taxon>eudicotyledons</taxon>
        <taxon>Gunneridae</taxon>
        <taxon>Pentapetalae</taxon>
        <taxon>rosids</taxon>
        <taxon>fabids</taxon>
        <taxon>Rosales</taxon>
        <taxon>Rosaceae</taxon>
        <taxon>Amygdaloideae</taxon>
        <taxon>Amygdaleae</taxon>
        <taxon>Prunus</taxon>
    </lineage>
</organism>
<keyword evidence="1" id="KW-0732">Signal</keyword>
<dbReference type="EMBL" id="JAJFAZ020000003">
    <property type="protein sequence ID" value="KAI5340756.1"/>
    <property type="molecule type" value="Genomic_DNA"/>
</dbReference>
<evidence type="ECO:0000313" key="3">
    <source>
        <dbReference type="Proteomes" id="UP001054821"/>
    </source>
</evidence>
<evidence type="ECO:0000256" key="1">
    <source>
        <dbReference type="SAM" id="SignalP"/>
    </source>
</evidence>
<proteinExistence type="predicted"/>
<protein>
    <submittedName>
        <fullName evidence="2">Uncharacterized protein</fullName>
    </submittedName>
</protein>
<reference evidence="2 3" key="1">
    <citation type="journal article" date="2022" name="G3 (Bethesda)">
        <title>Whole-genome sequence and methylome profiling of the almond [Prunus dulcis (Mill.) D.A. Webb] cultivar 'Nonpareil'.</title>
        <authorList>
            <person name="D'Amico-Willman K.M."/>
            <person name="Ouma W.Z."/>
            <person name="Meulia T."/>
            <person name="Sideli G.M."/>
            <person name="Gradziel T.M."/>
            <person name="Fresnedo-Ramirez J."/>
        </authorList>
    </citation>
    <scope>NUCLEOTIDE SEQUENCE [LARGE SCALE GENOMIC DNA]</scope>
    <source>
        <strain evidence="2">Clone GOH B32 T37-40</strain>
    </source>
</reference>
<dbReference type="AlphaFoldDB" id="A0AAD4WEL2"/>
<gene>
    <name evidence="2" type="ORF">L3X38_020030</name>
</gene>
<name>A0AAD4WEL2_PRUDU</name>
<feature type="chain" id="PRO_5042249248" evidence="1">
    <location>
        <begin position="22"/>
        <end position="154"/>
    </location>
</feature>
<feature type="signal peptide" evidence="1">
    <location>
        <begin position="1"/>
        <end position="21"/>
    </location>
</feature>
<comment type="caution">
    <text evidence="2">The sequence shown here is derived from an EMBL/GenBank/DDBJ whole genome shotgun (WGS) entry which is preliminary data.</text>
</comment>
<keyword evidence="3" id="KW-1185">Reference proteome</keyword>